<accession>A0ABV3YZ09</accession>
<dbReference type="Pfam" id="PF00196">
    <property type="entry name" value="GerE"/>
    <property type="match status" value="1"/>
</dbReference>
<keyword evidence="1" id="KW-0805">Transcription regulation</keyword>
<evidence type="ECO:0000256" key="1">
    <source>
        <dbReference type="ARBA" id="ARBA00023015"/>
    </source>
</evidence>
<dbReference type="PROSITE" id="PS50043">
    <property type="entry name" value="HTH_LUXR_2"/>
    <property type="match status" value="1"/>
</dbReference>
<evidence type="ECO:0000259" key="4">
    <source>
        <dbReference type="PROSITE" id="PS50043"/>
    </source>
</evidence>
<evidence type="ECO:0000256" key="3">
    <source>
        <dbReference type="ARBA" id="ARBA00023163"/>
    </source>
</evidence>
<evidence type="ECO:0000313" key="6">
    <source>
        <dbReference type="Proteomes" id="UP001560296"/>
    </source>
</evidence>
<dbReference type="CDD" id="cd06170">
    <property type="entry name" value="LuxR_C_like"/>
    <property type="match status" value="1"/>
</dbReference>
<organism evidence="5 6">
    <name type="scientific">Pseudomonas zhanjiangensis</name>
    <dbReference type="NCBI Taxonomy" id="3239015"/>
    <lineage>
        <taxon>Bacteria</taxon>
        <taxon>Pseudomonadati</taxon>
        <taxon>Pseudomonadota</taxon>
        <taxon>Gammaproteobacteria</taxon>
        <taxon>Pseudomonadales</taxon>
        <taxon>Pseudomonadaceae</taxon>
        <taxon>Pseudomonas</taxon>
    </lineage>
</organism>
<dbReference type="EMBL" id="JBFTEG010000015">
    <property type="protein sequence ID" value="MEX6503795.1"/>
    <property type="molecule type" value="Genomic_DNA"/>
</dbReference>
<protein>
    <submittedName>
        <fullName evidence="5">Helix-turn-helix transcriptional regulator</fullName>
    </submittedName>
</protein>
<dbReference type="InterPro" id="IPR036388">
    <property type="entry name" value="WH-like_DNA-bd_sf"/>
</dbReference>
<comment type="caution">
    <text evidence="5">The sequence shown here is derived from an EMBL/GenBank/DDBJ whole genome shotgun (WGS) entry which is preliminary data.</text>
</comment>
<dbReference type="SUPFAM" id="SSF46894">
    <property type="entry name" value="C-terminal effector domain of the bipartite response regulators"/>
    <property type="match status" value="1"/>
</dbReference>
<gene>
    <name evidence="5" type="ORF">AB5S05_17150</name>
</gene>
<sequence length="283" mass="31658">MNDGRLDDIDDAMRQLAALGLADLLGALGTDALCQQLLAFMQKFIATPSLELFFFRRSPSLQSIVDVAYLGSATDESASLETFHESGRAYVADHSLLGRHCVDYQYILALRSCGVHLTSVEQPDSEEQRRFYQEVYFDDGSIAELISYAGMIDERVFTLTLSRDVDMPRFTAQEHEHLLQLGNILLPLLSKHYELLPAITSVKREPYGLRQRFEQLLQQDAVQLSARECDICVCILMGMSAADIATHLGIAPSSVVTYKQRAFAKLGVSNQQALFDWCFLPHG</sequence>
<dbReference type="InterPro" id="IPR000792">
    <property type="entry name" value="Tscrpt_reg_LuxR_C"/>
</dbReference>
<name>A0ABV3YZ09_9PSED</name>
<dbReference type="Proteomes" id="UP001560296">
    <property type="component" value="Unassembled WGS sequence"/>
</dbReference>
<keyword evidence="2" id="KW-0238">DNA-binding</keyword>
<dbReference type="InterPro" id="IPR016032">
    <property type="entry name" value="Sig_transdc_resp-reg_C-effctor"/>
</dbReference>
<reference evidence="5 6" key="1">
    <citation type="submission" date="2024-07" db="EMBL/GenBank/DDBJ databases">
        <authorList>
            <person name="Li M."/>
        </authorList>
    </citation>
    <scope>NUCLEOTIDE SEQUENCE [LARGE SCALE GENOMIC DNA]</scope>
    <source>
        <strain evidence="5 6">25A3E</strain>
    </source>
</reference>
<dbReference type="PANTHER" id="PTHR44688">
    <property type="entry name" value="DNA-BINDING TRANSCRIPTIONAL ACTIVATOR DEVR_DOSR"/>
    <property type="match status" value="1"/>
</dbReference>
<feature type="domain" description="HTH luxR-type" evidence="4">
    <location>
        <begin position="217"/>
        <end position="282"/>
    </location>
</feature>
<dbReference type="SMART" id="SM00421">
    <property type="entry name" value="HTH_LUXR"/>
    <property type="match status" value="1"/>
</dbReference>
<evidence type="ECO:0000313" key="5">
    <source>
        <dbReference type="EMBL" id="MEX6503795.1"/>
    </source>
</evidence>
<dbReference type="PROSITE" id="PS00622">
    <property type="entry name" value="HTH_LUXR_1"/>
    <property type="match status" value="1"/>
</dbReference>
<proteinExistence type="predicted"/>
<keyword evidence="3" id="KW-0804">Transcription</keyword>
<dbReference type="PANTHER" id="PTHR44688:SF16">
    <property type="entry name" value="DNA-BINDING TRANSCRIPTIONAL ACTIVATOR DEVR_DOSR"/>
    <property type="match status" value="1"/>
</dbReference>
<dbReference type="RefSeq" id="WP_369288737.1">
    <property type="nucleotide sequence ID" value="NZ_JBFTEG010000015.1"/>
</dbReference>
<evidence type="ECO:0000256" key="2">
    <source>
        <dbReference type="ARBA" id="ARBA00023125"/>
    </source>
</evidence>
<dbReference type="Gene3D" id="1.10.10.10">
    <property type="entry name" value="Winged helix-like DNA-binding domain superfamily/Winged helix DNA-binding domain"/>
    <property type="match status" value="1"/>
</dbReference>
<keyword evidence="6" id="KW-1185">Reference proteome</keyword>